<reference evidence="2" key="1">
    <citation type="journal article" date="2019" name="Int. J. Syst. Evol. Microbiol.">
        <title>The Global Catalogue of Microorganisms (GCM) 10K type strain sequencing project: providing services to taxonomists for standard genome sequencing and annotation.</title>
        <authorList>
            <consortium name="The Broad Institute Genomics Platform"/>
            <consortium name="The Broad Institute Genome Sequencing Center for Infectious Disease"/>
            <person name="Wu L."/>
            <person name="Ma J."/>
        </authorList>
    </citation>
    <scope>NUCLEOTIDE SEQUENCE [LARGE SCALE GENOMIC DNA]</scope>
    <source>
        <strain evidence="2">CGMCC 1.12942</strain>
    </source>
</reference>
<keyword evidence="2" id="KW-1185">Reference proteome</keyword>
<evidence type="ECO:0000313" key="2">
    <source>
        <dbReference type="Proteomes" id="UP001596500"/>
    </source>
</evidence>
<dbReference type="SMART" id="SM00671">
    <property type="entry name" value="SEL1"/>
    <property type="match status" value="9"/>
</dbReference>
<dbReference type="PANTHER" id="PTHR43628">
    <property type="entry name" value="ACTIVATOR OF C KINASE PROTEIN 1-RELATED"/>
    <property type="match status" value="1"/>
</dbReference>
<dbReference type="InterPro" id="IPR052945">
    <property type="entry name" value="Mitotic_Regulator"/>
</dbReference>
<sequence length="712" mass="81075">MKEQFDALMEQAEALPYGEAKIALLEEAVRLADTYHHTERGFFARMELTEATVHVGRVDKAFTTFGWCLAQYDKEPEAYNSHAIMWQYKWIVDKLDKFPTISLAQIEAMLEDLKRRYAELGYTERFYHQTKYVMASRKGDWEEAEREYERWMKVPRDSISDCVACELDLQLEYLLARNHFAEAYERVRPILNGQLSCQSVPHTTYANFLLPLLHEGRLEEAAHFHERGYRLIHDQPGYLSTQAKHLKYLTVVDQARAISCLEKTLPEALATHEPHSQFEYLLAAAVFFAFLDEQEKQVIHIPEHVTEAWLKERLEALAQQFDERNGTSRYRDRIREEMREVTMLTGRVRAWRMEQAAKREESDAEAQAEWAELLREVEAEDPEAMFQLALTLLEGEEEEEREGINWLRRAAAAGQMDALFVLAEQLLERQAVDEGAALLRQAAQAGHPHAMSQLGYRLLFGLGFPRLPEEGRSWLRQSAEAGAVGGMFQYGLCLLDGLGGPPEPEQSESWLRRAAEAGHAVAMQVLGTHLLEGGLFPRRSEEGEHWLRRAAEEGYPPAMHQLGSRLITGDGINAQPQEGQWWLKRATEAEFGPALHELGFRLLEGDGLDKNSLEGEVLLRRAAMVGEESAMLELAGRLLNGDGVALRWGEGFDWLRKAATAELPEAMFLLACYLLDYPDLSAHEGEAVEWLDKAARAGHEKAQELLSEWGEA</sequence>
<dbReference type="Proteomes" id="UP001596500">
    <property type="component" value="Unassembled WGS sequence"/>
</dbReference>
<dbReference type="RefSeq" id="WP_379864422.1">
    <property type="nucleotide sequence ID" value="NZ_JBHTBW010000020.1"/>
</dbReference>
<dbReference type="InterPro" id="IPR006597">
    <property type="entry name" value="Sel1-like"/>
</dbReference>
<evidence type="ECO:0000313" key="1">
    <source>
        <dbReference type="EMBL" id="MFC7441130.1"/>
    </source>
</evidence>
<dbReference type="EMBL" id="JBHTBW010000020">
    <property type="protein sequence ID" value="MFC7441130.1"/>
    <property type="molecule type" value="Genomic_DNA"/>
</dbReference>
<proteinExistence type="predicted"/>
<gene>
    <name evidence="1" type="ORF">ACFQNG_08175</name>
</gene>
<dbReference type="InterPro" id="IPR011990">
    <property type="entry name" value="TPR-like_helical_dom_sf"/>
</dbReference>
<accession>A0ABW2RJE3</accession>
<protein>
    <submittedName>
        <fullName evidence="1">Tetratricopeptide repeat protein</fullName>
    </submittedName>
</protein>
<dbReference type="SUPFAM" id="SSF81901">
    <property type="entry name" value="HCP-like"/>
    <property type="match status" value="2"/>
</dbReference>
<comment type="caution">
    <text evidence="1">The sequence shown here is derived from an EMBL/GenBank/DDBJ whole genome shotgun (WGS) entry which is preliminary data.</text>
</comment>
<dbReference type="Gene3D" id="1.25.40.10">
    <property type="entry name" value="Tetratricopeptide repeat domain"/>
    <property type="match status" value="2"/>
</dbReference>
<dbReference type="Pfam" id="PF08238">
    <property type="entry name" value="Sel1"/>
    <property type="match status" value="8"/>
</dbReference>
<organism evidence="1 2">
    <name type="scientific">Laceyella putida</name>
    <dbReference type="NCBI Taxonomy" id="110101"/>
    <lineage>
        <taxon>Bacteria</taxon>
        <taxon>Bacillati</taxon>
        <taxon>Bacillota</taxon>
        <taxon>Bacilli</taxon>
        <taxon>Bacillales</taxon>
        <taxon>Thermoactinomycetaceae</taxon>
        <taxon>Laceyella</taxon>
    </lineage>
</organism>
<dbReference type="PANTHER" id="PTHR43628:SF1">
    <property type="entry name" value="CHITIN SYNTHASE REGULATORY FACTOR 2-RELATED"/>
    <property type="match status" value="1"/>
</dbReference>
<name>A0ABW2RJE3_9BACL</name>